<protein>
    <submittedName>
        <fullName evidence="1">Uncharacterized protein</fullName>
    </submittedName>
</protein>
<keyword evidence="2" id="KW-1185">Reference proteome</keyword>
<dbReference type="STRING" id="649747.HMPREF0083_00519"/>
<dbReference type="EMBL" id="AWSJ01000040">
    <property type="protein sequence ID" value="ERI11375.1"/>
    <property type="molecule type" value="Genomic_DNA"/>
</dbReference>
<dbReference type="Proteomes" id="UP000016511">
    <property type="component" value="Unassembled WGS sequence"/>
</dbReference>
<proteinExistence type="predicted"/>
<dbReference type="HOGENOM" id="CLU_3211712_0_0_9"/>
<name>U1X8U1_ANEAE</name>
<evidence type="ECO:0000313" key="1">
    <source>
        <dbReference type="EMBL" id="ERI11375.1"/>
    </source>
</evidence>
<organism evidence="1 2">
    <name type="scientific">Aneurinibacillus aneurinilyticus ATCC 12856</name>
    <dbReference type="NCBI Taxonomy" id="649747"/>
    <lineage>
        <taxon>Bacteria</taxon>
        <taxon>Bacillati</taxon>
        <taxon>Bacillota</taxon>
        <taxon>Bacilli</taxon>
        <taxon>Bacillales</taxon>
        <taxon>Paenibacillaceae</taxon>
        <taxon>Aneurinibacillus group</taxon>
        <taxon>Aneurinibacillus</taxon>
    </lineage>
</organism>
<dbReference type="AlphaFoldDB" id="U1X8U1"/>
<comment type="caution">
    <text evidence="1">The sequence shown here is derived from an EMBL/GenBank/DDBJ whole genome shotgun (WGS) entry which is preliminary data.</text>
</comment>
<gene>
    <name evidence="1" type="ORF">HMPREF0083_00519</name>
</gene>
<evidence type="ECO:0000313" key="2">
    <source>
        <dbReference type="Proteomes" id="UP000016511"/>
    </source>
</evidence>
<sequence length="44" mass="5341">MTYCLKIKKKRIRHHSKKSMLLIIYVRDTTTGKVDGRWRKGCQY</sequence>
<accession>U1X8U1</accession>
<reference evidence="1 2" key="1">
    <citation type="submission" date="2013-08" db="EMBL/GenBank/DDBJ databases">
        <authorList>
            <person name="Weinstock G."/>
            <person name="Sodergren E."/>
            <person name="Wylie T."/>
            <person name="Fulton L."/>
            <person name="Fulton R."/>
            <person name="Fronick C."/>
            <person name="O'Laughlin M."/>
            <person name="Godfrey J."/>
            <person name="Miner T."/>
            <person name="Herter B."/>
            <person name="Appelbaum E."/>
            <person name="Cordes M."/>
            <person name="Lek S."/>
            <person name="Wollam A."/>
            <person name="Pepin K.H."/>
            <person name="Palsikar V.B."/>
            <person name="Mitreva M."/>
            <person name="Wilson R.K."/>
        </authorList>
    </citation>
    <scope>NUCLEOTIDE SEQUENCE [LARGE SCALE GENOMIC DNA]</scope>
    <source>
        <strain evidence="1 2">ATCC 12856</strain>
    </source>
</reference>